<dbReference type="Proteomes" id="UP000829708">
    <property type="component" value="Chromosome"/>
</dbReference>
<dbReference type="PANTHER" id="PTHR12993:SF29">
    <property type="entry name" value="BLR3841 PROTEIN"/>
    <property type="match status" value="1"/>
</dbReference>
<dbReference type="Gene3D" id="3.40.50.10320">
    <property type="entry name" value="LmbE-like"/>
    <property type="match status" value="1"/>
</dbReference>
<feature type="region of interest" description="Disordered" evidence="1">
    <location>
        <begin position="1"/>
        <end position="30"/>
    </location>
</feature>
<dbReference type="InterPro" id="IPR024078">
    <property type="entry name" value="LmbE-like_dom_sf"/>
</dbReference>
<reference evidence="3" key="1">
    <citation type="journal article" date="2024" name="J Bioinform Genom">
        <title>Complete genome sequence of the type strain bacterium Sphaerochaeta associata GLS2t (VKM B-2742)t.</title>
        <authorList>
            <person name="Troshina O.Y."/>
            <person name="Tepeeva A.N."/>
            <person name="Arzamasceva V.O."/>
            <person name="Whitman W.B."/>
            <person name="Varghese N."/>
            <person name="Shapiro N."/>
            <person name="Woyke T."/>
            <person name="Kripides N.C."/>
            <person name="Vasilenko O.V."/>
        </authorList>
    </citation>
    <scope>NUCLEOTIDE SEQUENCE [LARGE SCALE GENOMIC DNA]</scope>
    <source>
        <strain evidence="3">GLS2T</strain>
    </source>
</reference>
<evidence type="ECO:0000313" key="3">
    <source>
        <dbReference type="Proteomes" id="UP000829708"/>
    </source>
</evidence>
<organism evidence="2 3">
    <name type="scientific">Sphaerochaeta associata</name>
    <dbReference type="NCBI Taxonomy" id="1129264"/>
    <lineage>
        <taxon>Bacteria</taxon>
        <taxon>Pseudomonadati</taxon>
        <taxon>Spirochaetota</taxon>
        <taxon>Spirochaetia</taxon>
        <taxon>Spirochaetales</taxon>
        <taxon>Sphaerochaetaceae</taxon>
        <taxon>Sphaerochaeta</taxon>
    </lineage>
</organism>
<name>A0ABY4DB46_9SPIR</name>
<proteinExistence type="predicted"/>
<sequence length="277" mass="31144">MLFRAKGQQDETEEARLSPMAEPTKHEERKGMAANNVLVVSAHAADYCTRSGGTILNLVQQGFSVHVLALTCGVRGESGGYWKNNPEGSYEACSELRKRESTEAAKTLGATIEFLDWDDYPLVIDVERTRYLIKRVLQIRPEIILTHWTVDPTNPDHANTGNAVVMACNSASQLGALPGTPAHYYPNIYFFEPTVPMSEFNKFDPDFYVDISANQEKKMQAIAKFGCQPQLGDFYVHFAKHRAFQARIWTKLNIEYAEGFKRFVPYVGKGLPITVRS</sequence>
<keyword evidence="3" id="KW-1185">Reference proteome</keyword>
<dbReference type="EMBL" id="CP094929">
    <property type="protein sequence ID" value="UOM51410.1"/>
    <property type="molecule type" value="Genomic_DNA"/>
</dbReference>
<dbReference type="Pfam" id="PF02585">
    <property type="entry name" value="PIG-L"/>
    <property type="match status" value="1"/>
</dbReference>
<accession>A0ABY4DB46</accession>
<dbReference type="SUPFAM" id="SSF102588">
    <property type="entry name" value="LmbE-like"/>
    <property type="match status" value="1"/>
</dbReference>
<evidence type="ECO:0000313" key="2">
    <source>
        <dbReference type="EMBL" id="UOM51410.1"/>
    </source>
</evidence>
<protein>
    <submittedName>
        <fullName evidence="2">PIG-L family deacetylase</fullName>
    </submittedName>
</protein>
<gene>
    <name evidence="2" type="ORF">MUG09_01315</name>
</gene>
<dbReference type="PANTHER" id="PTHR12993">
    <property type="entry name" value="N-ACETYLGLUCOSAMINYL-PHOSPHATIDYLINOSITOL DE-N-ACETYLASE-RELATED"/>
    <property type="match status" value="1"/>
</dbReference>
<evidence type="ECO:0000256" key="1">
    <source>
        <dbReference type="SAM" id="MobiDB-lite"/>
    </source>
</evidence>
<dbReference type="InterPro" id="IPR003737">
    <property type="entry name" value="GlcNAc_PI_deacetylase-related"/>
</dbReference>
<dbReference type="RefSeq" id="WP_244772779.1">
    <property type="nucleotide sequence ID" value="NZ_CP094929.1"/>
</dbReference>